<gene>
    <name evidence="2" type="ORF">Sradi_4403700</name>
</gene>
<name>A0AAW2NPM2_SESRA</name>
<evidence type="ECO:0000256" key="1">
    <source>
        <dbReference type="SAM" id="MobiDB-lite"/>
    </source>
</evidence>
<feature type="region of interest" description="Disordered" evidence="1">
    <location>
        <begin position="29"/>
        <end position="61"/>
    </location>
</feature>
<protein>
    <submittedName>
        <fullName evidence="2">Uncharacterized protein</fullName>
    </submittedName>
</protein>
<evidence type="ECO:0000313" key="2">
    <source>
        <dbReference type="EMBL" id="KAL0345724.1"/>
    </source>
</evidence>
<organism evidence="2">
    <name type="scientific">Sesamum radiatum</name>
    <name type="common">Black benniseed</name>
    <dbReference type="NCBI Taxonomy" id="300843"/>
    <lineage>
        <taxon>Eukaryota</taxon>
        <taxon>Viridiplantae</taxon>
        <taxon>Streptophyta</taxon>
        <taxon>Embryophyta</taxon>
        <taxon>Tracheophyta</taxon>
        <taxon>Spermatophyta</taxon>
        <taxon>Magnoliopsida</taxon>
        <taxon>eudicotyledons</taxon>
        <taxon>Gunneridae</taxon>
        <taxon>Pentapetalae</taxon>
        <taxon>asterids</taxon>
        <taxon>lamiids</taxon>
        <taxon>Lamiales</taxon>
        <taxon>Pedaliaceae</taxon>
        <taxon>Sesamum</taxon>
    </lineage>
</organism>
<reference evidence="2" key="1">
    <citation type="submission" date="2020-06" db="EMBL/GenBank/DDBJ databases">
        <authorList>
            <person name="Li T."/>
            <person name="Hu X."/>
            <person name="Zhang T."/>
            <person name="Song X."/>
            <person name="Zhang H."/>
            <person name="Dai N."/>
            <person name="Sheng W."/>
            <person name="Hou X."/>
            <person name="Wei L."/>
        </authorList>
    </citation>
    <scope>NUCLEOTIDE SEQUENCE</scope>
    <source>
        <strain evidence="2">G02</strain>
        <tissue evidence="2">Leaf</tissue>
    </source>
</reference>
<reference evidence="2" key="2">
    <citation type="journal article" date="2024" name="Plant">
        <title>Genomic evolution and insights into agronomic trait innovations of Sesamum species.</title>
        <authorList>
            <person name="Miao H."/>
            <person name="Wang L."/>
            <person name="Qu L."/>
            <person name="Liu H."/>
            <person name="Sun Y."/>
            <person name="Le M."/>
            <person name="Wang Q."/>
            <person name="Wei S."/>
            <person name="Zheng Y."/>
            <person name="Lin W."/>
            <person name="Duan Y."/>
            <person name="Cao H."/>
            <person name="Xiong S."/>
            <person name="Wang X."/>
            <person name="Wei L."/>
            <person name="Li C."/>
            <person name="Ma Q."/>
            <person name="Ju M."/>
            <person name="Zhao R."/>
            <person name="Li G."/>
            <person name="Mu C."/>
            <person name="Tian Q."/>
            <person name="Mei H."/>
            <person name="Zhang T."/>
            <person name="Gao T."/>
            <person name="Zhang H."/>
        </authorList>
    </citation>
    <scope>NUCLEOTIDE SEQUENCE</scope>
    <source>
        <strain evidence="2">G02</strain>
    </source>
</reference>
<dbReference type="EMBL" id="JACGWJ010000019">
    <property type="protein sequence ID" value="KAL0345724.1"/>
    <property type="molecule type" value="Genomic_DNA"/>
</dbReference>
<comment type="caution">
    <text evidence="2">The sequence shown here is derived from an EMBL/GenBank/DDBJ whole genome shotgun (WGS) entry which is preliminary data.</text>
</comment>
<sequence>MSIWTATWTPSHRNVHLDCHLDAFSQKRPSGLPHGRCSSYLEEAGQSEPLMADLPPQKDSP</sequence>
<dbReference type="AlphaFoldDB" id="A0AAW2NPM2"/>
<accession>A0AAW2NPM2</accession>
<proteinExistence type="predicted"/>